<dbReference type="Pfam" id="PF17764">
    <property type="entry name" value="PriA_3primeBD"/>
    <property type="match status" value="1"/>
</dbReference>
<keyword evidence="3 12" id="KW-0479">Metal-binding</keyword>
<dbReference type="InterPro" id="IPR042115">
    <property type="entry name" value="PriA_3primeBD_sf"/>
</dbReference>
<accession>W6MCW6</accession>
<keyword evidence="9 12" id="KW-0238">DNA-binding</keyword>
<keyword evidence="15" id="KW-1185">Reference proteome</keyword>
<dbReference type="InterPro" id="IPR005259">
    <property type="entry name" value="PriA"/>
</dbReference>
<dbReference type="InterPro" id="IPR041236">
    <property type="entry name" value="PriA_C"/>
</dbReference>
<feature type="binding site" evidence="12">
    <location>
        <position position="473"/>
    </location>
    <ligand>
        <name>Zn(2+)</name>
        <dbReference type="ChEBI" id="CHEBI:29105"/>
        <label>2</label>
    </ligand>
</feature>
<dbReference type="NCBIfam" id="NF004065">
    <property type="entry name" value="PRK05580.1-1"/>
    <property type="match status" value="1"/>
</dbReference>
<keyword evidence="5 12" id="KW-0378">Hydrolase</keyword>
<evidence type="ECO:0000256" key="10">
    <source>
        <dbReference type="ARBA" id="ARBA00023235"/>
    </source>
</evidence>
<dbReference type="RefSeq" id="WP_048672270.1">
    <property type="nucleotide sequence ID" value="NZ_CBTJ020000033.1"/>
</dbReference>
<dbReference type="GO" id="GO:0005524">
    <property type="term" value="F:ATP binding"/>
    <property type="evidence" value="ECO:0007669"/>
    <property type="project" value="UniProtKB-UniRule"/>
</dbReference>
<dbReference type="OrthoDB" id="9759544at2"/>
<evidence type="ECO:0000313" key="15">
    <source>
        <dbReference type="Proteomes" id="UP000035760"/>
    </source>
</evidence>
<feature type="binding site" evidence="12">
    <location>
        <position position="489"/>
    </location>
    <ligand>
        <name>Zn(2+)</name>
        <dbReference type="ChEBI" id="CHEBI:29105"/>
        <label>1</label>
    </ligand>
</feature>
<feature type="domain" description="Helicase ATP-binding" evidence="13">
    <location>
        <begin position="221"/>
        <end position="387"/>
    </location>
</feature>
<dbReference type="Pfam" id="PF18319">
    <property type="entry name" value="Zn_ribbon_PriA"/>
    <property type="match status" value="1"/>
</dbReference>
<feature type="binding site" evidence="12">
    <location>
        <position position="446"/>
    </location>
    <ligand>
        <name>Zn(2+)</name>
        <dbReference type="ChEBI" id="CHEBI:29105"/>
        <label>1</label>
    </ligand>
</feature>
<dbReference type="PANTHER" id="PTHR30580">
    <property type="entry name" value="PRIMOSOMAL PROTEIN N"/>
    <property type="match status" value="1"/>
</dbReference>
<dbReference type="Gene3D" id="3.40.50.300">
    <property type="entry name" value="P-loop containing nucleotide triphosphate hydrolases"/>
    <property type="match status" value="2"/>
</dbReference>
<sequence length="740" mass="80787">MATLILRIAVPSPLDRTFDYLPPPDCDLSALAPGVRVRVPFGHRDVIGFLVGTADGTAVVPDALRSAHAILDAEPVLSAETLNFLQWAQRYYHHPPGEVLATALPTLLRQGEPAIPPDIPVRWRITAAGREALAIGTALRRSAGQRLLLEHLAPYPAGLTTVSLRTTARNPSAILRTLRAKGWVEPHAAPGPENPPNPCSRSNLARPVLNEAQAAAVAAVVAELDHFQAFLLEGITGSGKTEVYICLIEAVLARGRQALVLVPEIGLTPQLLSRFNERLPGPLAVMHSGLTDRERLNAWLLARDGLARVVVGTRSAVFAPLRTAGLLIVDEEHDSSLKQQDGFRYHGRDLAVMRGQQLNIPVVLGSATPALETYHNAQRGRYTRLSLPERVGGGRESPIEVVDLRRQRLTEGLSQPLLARAGEHLARNEQVLLFLNRRGFAPVLFCHECGWLSQCHHCDARMTIHLRQGQLICHHCGDQRAVERACPLCGSVDLRALGQGTERLENALQTAFPDIPITRIDRDSTRRRGSLEVLLAGITAGGARLLIGTQMLAKGHHFPDVTLVGIVDADQGLYGIDFHASERMAQLILQVAGRAGRADKPGTVLIQTHQPGHPLLQILVSQGYPAFAAATLAERKAALLPPFTYQALLRAEATTAEQATAFLRAGLALAETIADGVELLGPAPAPMERRAGHYRAQLLVQALQRQDLHRFLDLWVPRLRAKKRDQRVRWSLDVDPIELY</sequence>
<dbReference type="GO" id="GO:1990077">
    <property type="term" value="C:primosome complex"/>
    <property type="evidence" value="ECO:0007669"/>
    <property type="project" value="UniProtKB-UniRule"/>
</dbReference>
<comment type="cofactor">
    <cofactor evidence="12">
        <name>Zn(2+)</name>
        <dbReference type="ChEBI" id="CHEBI:29105"/>
    </cofactor>
    <text evidence="12">Binds 2 zinc ions per subunit.</text>
</comment>
<keyword evidence="10 12" id="KW-0413">Isomerase</keyword>
<evidence type="ECO:0000256" key="9">
    <source>
        <dbReference type="ARBA" id="ARBA00023125"/>
    </source>
</evidence>
<comment type="subunit">
    <text evidence="12">Component of the replication restart primosome.</text>
</comment>
<evidence type="ECO:0000256" key="8">
    <source>
        <dbReference type="ARBA" id="ARBA00022840"/>
    </source>
</evidence>
<dbReference type="InterPro" id="IPR011545">
    <property type="entry name" value="DEAD/DEAH_box_helicase_dom"/>
</dbReference>
<dbReference type="PROSITE" id="PS51192">
    <property type="entry name" value="HELICASE_ATP_BIND_1"/>
    <property type="match status" value="1"/>
</dbReference>
<dbReference type="Proteomes" id="UP000035760">
    <property type="component" value="Unassembled WGS sequence"/>
</dbReference>
<dbReference type="NCBIfam" id="NF004067">
    <property type="entry name" value="PRK05580.1-4"/>
    <property type="match status" value="1"/>
</dbReference>
<feature type="binding site" evidence="12">
    <location>
        <position position="449"/>
    </location>
    <ligand>
        <name>Zn(2+)</name>
        <dbReference type="ChEBI" id="CHEBI:29105"/>
        <label>1</label>
    </ligand>
</feature>
<dbReference type="AlphaFoldDB" id="W6MCW6"/>
<dbReference type="Gene3D" id="3.40.1440.60">
    <property type="entry name" value="PriA, 3(prime) DNA-binding domain"/>
    <property type="match status" value="1"/>
</dbReference>
<dbReference type="Pfam" id="PF18074">
    <property type="entry name" value="PriA_C"/>
    <property type="match status" value="1"/>
</dbReference>
<keyword evidence="1 12" id="KW-0639">Primosome</keyword>
<dbReference type="GO" id="GO:0006270">
    <property type="term" value="P:DNA replication initiation"/>
    <property type="evidence" value="ECO:0007669"/>
    <property type="project" value="TreeGrafter"/>
</dbReference>
<evidence type="ECO:0000256" key="1">
    <source>
        <dbReference type="ARBA" id="ARBA00022515"/>
    </source>
</evidence>
<dbReference type="STRING" id="1400863.BN873_270069"/>
<reference evidence="14" key="1">
    <citation type="submission" date="2013-07" db="EMBL/GenBank/DDBJ databases">
        <authorList>
            <person name="McIlroy S."/>
        </authorList>
    </citation>
    <scope>NUCLEOTIDE SEQUENCE [LARGE SCALE GENOMIC DNA]</scope>
    <source>
        <strain evidence="14">Run_A_D11</strain>
    </source>
</reference>
<dbReference type="SMART" id="SM00490">
    <property type="entry name" value="HELICc"/>
    <property type="match status" value="1"/>
</dbReference>
<comment type="catalytic activity">
    <reaction evidence="11 12">
        <text>ATP + H2O = ADP + phosphate + H(+)</text>
        <dbReference type="Rhea" id="RHEA:13065"/>
        <dbReference type="ChEBI" id="CHEBI:15377"/>
        <dbReference type="ChEBI" id="CHEBI:15378"/>
        <dbReference type="ChEBI" id="CHEBI:30616"/>
        <dbReference type="ChEBI" id="CHEBI:43474"/>
        <dbReference type="ChEBI" id="CHEBI:456216"/>
        <dbReference type="EC" id="5.6.2.4"/>
    </reaction>
</comment>
<evidence type="ECO:0000256" key="4">
    <source>
        <dbReference type="ARBA" id="ARBA00022741"/>
    </source>
</evidence>
<dbReference type="HAMAP" id="MF_00983">
    <property type="entry name" value="PriA"/>
    <property type="match status" value="1"/>
</dbReference>
<dbReference type="GO" id="GO:0006302">
    <property type="term" value="P:double-strand break repair"/>
    <property type="evidence" value="ECO:0007669"/>
    <property type="project" value="InterPro"/>
</dbReference>
<feature type="binding site" evidence="12">
    <location>
        <position position="486"/>
    </location>
    <ligand>
        <name>Zn(2+)</name>
        <dbReference type="ChEBI" id="CHEBI:29105"/>
        <label>1</label>
    </ligand>
</feature>
<keyword evidence="7 12" id="KW-0862">Zinc</keyword>
<name>W6MCW6_9GAMM</name>
<dbReference type="CDD" id="cd17929">
    <property type="entry name" value="DEXHc_priA"/>
    <property type="match status" value="1"/>
</dbReference>
<evidence type="ECO:0000256" key="2">
    <source>
        <dbReference type="ARBA" id="ARBA00022705"/>
    </source>
</evidence>
<comment type="function">
    <text evidence="12">Initiates the restart of stalled replication forks, which reloads the replicative helicase on sites other than the origin of replication. Recognizes and binds to abandoned replication forks and remodels them to uncover a helicase loading site. Promotes assembly of the primosome at these replication forks.</text>
</comment>
<dbReference type="GO" id="GO:0043138">
    <property type="term" value="F:3'-5' DNA helicase activity"/>
    <property type="evidence" value="ECO:0007669"/>
    <property type="project" value="UniProtKB-EC"/>
</dbReference>
<dbReference type="EMBL" id="CBTJ020000033">
    <property type="protein sequence ID" value="CDI02273.1"/>
    <property type="molecule type" value="Genomic_DNA"/>
</dbReference>
<dbReference type="NCBIfam" id="TIGR00595">
    <property type="entry name" value="priA"/>
    <property type="match status" value="1"/>
</dbReference>
<comment type="caution">
    <text evidence="14">The sequence shown here is derived from an EMBL/GenBank/DDBJ whole genome shotgun (WGS) entry which is preliminary data.</text>
</comment>
<evidence type="ECO:0000256" key="3">
    <source>
        <dbReference type="ARBA" id="ARBA00022723"/>
    </source>
</evidence>
<evidence type="ECO:0000313" key="14">
    <source>
        <dbReference type="EMBL" id="CDI02273.1"/>
    </source>
</evidence>
<keyword evidence="2 12" id="KW-0235">DNA replication</keyword>
<organism evidence="14 15">
    <name type="scientific">Candidatus Competibacter denitrificans Run_A_D11</name>
    <dbReference type="NCBI Taxonomy" id="1400863"/>
    <lineage>
        <taxon>Bacteria</taxon>
        <taxon>Pseudomonadati</taxon>
        <taxon>Pseudomonadota</taxon>
        <taxon>Gammaproteobacteria</taxon>
        <taxon>Candidatus Competibacteraceae</taxon>
        <taxon>Candidatus Competibacter</taxon>
    </lineage>
</organism>
<dbReference type="InterPro" id="IPR001650">
    <property type="entry name" value="Helicase_C-like"/>
</dbReference>
<comment type="similarity">
    <text evidence="12">Belongs to the helicase family. PriA subfamily.</text>
</comment>
<feature type="binding site" evidence="12">
    <location>
        <position position="458"/>
    </location>
    <ligand>
        <name>Zn(2+)</name>
        <dbReference type="ChEBI" id="CHEBI:29105"/>
        <label>2</label>
    </ligand>
</feature>
<protein>
    <recommendedName>
        <fullName evidence="12">Replication restart protein PriA</fullName>
    </recommendedName>
    <alternativeName>
        <fullName evidence="12">ATP-dependent DNA helicase PriA</fullName>
        <ecNumber evidence="12">5.6.2.4</ecNumber>
    </alternativeName>
    <alternativeName>
        <fullName evidence="12">DNA 3'-5' helicase PriA</fullName>
    </alternativeName>
</protein>
<dbReference type="CDD" id="cd18804">
    <property type="entry name" value="SF2_C_priA"/>
    <property type="match status" value="1"/>
</dbReference>
<keyword evidence="6 12" id="KW-0347">Helicase</keyword>
<dbReference type="FunFam" id="3.40.50.300:FF:000489">
    <property type="entry name" value="Primosome assembly protein PriA"/>
    <property type="match status" value="1"/>
</dbReference>
<reference evidence="14" key="2">
    <citation type="submission" date="2014-03" db="EMBL/GenBank/DDBJ databases">
        <title>Candidatus Competibacter-lineage genomes retrieved from metagenomes reveal functional metabolic diversity.</title>
        <authorList>
            <person name="McIlroy S.J."/>
            <person name="Albertsen M."/>
            <person name="Andresen E.K."/>
            <person name="Saunders A.M."/>
            <person name="Kristiansen R."/>
            <person name="Stokholm-Bjerregaard M."/>
            <person name="Nielsen K.L."/>
            <person name="Nielsen P.H."/>
        </authorList>
    </citation>
    <scope>NUCLEOTIDE SEQUENCE</scope>
    <source>
        <strain evidence="14">Run_A_D11</strain>
    </source>
</reference>
<keyword evidence="4 12" id="KW-0547">Nucleotide-binding</keyword>
<evidence type="ECO:0000256" key="6">
    <source>
        <dbReference type="ARBA" id="ARBA00022806"/>
    </source>
</evidence>
<gene>
    <name evidence="12" type="primary">priA</name>
    <name evidence="14" type="ORF">BN873_270069</name>
</gene>
<dbReference type="PANTHER" id="PTHR30580:SF0">
    <property type="entry name" value="PRIMOSOMAL PROTEIN N"/>
    <property type="match status" value="1"/>
</dbReference>
<dbReference type="GO" id="GO:0008270">
    <property type="term" value="F:zinc ion binding"/>
    <property type="evidence" value="ECO:0007669"/>
    <property type="project" value="UniProtKB-UniRule"/>
</dbReference>
<dbReference type="FunFam" id="3.40.1440.60:FF:000001">
    <property type="entry name" value="Primosomal protein N"/>
    <property type="match status" value="1"/>
</dbReference>
<dbReference type="InterPro" id="IPR014001">
    <property type="entry name" value="Helicase_ATP-bd"/>
</dbReference>
<dbReference type="GO" id="GO:0016887">
    <property type="term" value="F:ATP hydrolysis activity"/>
    <property type="evidence" value="ECO:0007669"/>
    <property type="project" value="RHEA"/>
</dbReference>
<dbReference type="GO" id="GO:0006310">
    <property type="term" value="P:DNA recombination"/>
    <property type="evidence" value="ECO:0007669"/>
    <property type="project" value="InterPro"/>
</dbReference>
<feature type="binding site" evidence="12">
    <location>
        <position position="476"/>
    </location>
    <ligand>
        <name>Zn(2+)</name>
        <dbReference type="ChEBI" id="CHEBI:29105"/>
        <label>2</label>
    </ligand>
</feature>
<evidence type="ECO:0000256" key="7">
    <source>
        <dbReference type="ARBA" id="ARBA00022833"/>
    </source>
</evidence>
<dbReference type="InterPro" id="IPR040498">
    <property type="entry name" value="PriA_CRR"/>
</dbReference>
<comment type="catalytic activity">
    <reaction evidence="12">
        <text>Couples ATP hydrolysis with the unwinding of duplex DNA by translocating in the 3'-5' direction.</text>
        <dbReference type="EC" id="5.6.2.4"/>
    </reaction>
</comment>
<dbReference type="InterPro" id="IPR041222">
    <property type="entry name" value="PriA_3primeBD"/>
</dbReference>
<evidence type="ECO:0000256" key="5">
    <source>
        <dbReference type="ARBA" id="ARBA00022801"/>
    </source>
</evidence>
<dbReference type="GO" id="GO:0003677">
    <property type="term" value="F:DNA binding"/>
    <property type="evidence" value="ECO:0007669"/>
    <property type="project" value="UniProtKB-UniRule"/>
</dbReference>
<keyword evidence="8 12" id="KW-0067">ATP-binding</keyword>
<proteinExistence type="inferred from homology"/>
<dbReference type="SMART" id="SM00487">
    <property type="entry name" value="DEXDc"/>
    <property type="match status" value="1"/>
</dbReference>
<evidence type="ECO:0000256" key="12">
    <source>
        <dbReference type="HAMAP-Rule" id="MF_00983"/>
    </source>
</evidence>
<dbReference type="EC" id="5.6.2.4" evidence="12"/>
<dbReference type="GO" id="GO:0006269">
    <property type="term" value="P:DNA replication, synthesis of primer"/>
    <property type="evidence" value="ECO:0007669"/>
    <property type="project" value="UniProtKB-KW"/>
</dbReference>
<dbReference type="Pfam" id="PF00270">
    <property type="entry name" value="DEAD"/>
    <property type="match status" value="1"/>
</dbReference>
<feature type="binding site" evidence="12">
    <location>
        <position position="455"/>
    </location>
    <ligand>
        <name>Zn(2+)</name>
        <dbReference type="ChEBI" id="CHEBI:29105"/>
        <label>2</label>
    </ligand>
</feature>
<dbReference type="SUPFAM" id="SSF52540">
    <property type="entry name" value="P-loop containing nucleoside triphosphate hydrolases"/>
    <property type="match status" value="2"/>
</dbReference>
<dbReference type="InterPro" id="IPR027417">
    <property type="entry name" value="P-loop_NTPase"/>
</dbReference>
<evidence type="ECO:0000256" key="11">
    <source>
        <dbReference type="ARBA" id="ARBA00048988"/>
    </source>
</evidence>
<evidence type="ECO:0000259" key="13">
    <source>
        <dbReference type="PROSITE" id="PS51192"/>
    </source>
</evidence>